<dbReference type="Gene3D" id="2.60.120.10">
    <property type="entry name" value="Jelly Rolls"/>
    <property type="match status" value="1"/>
</dbReference>
<keyword evidence="2" id="KW-0238">DNA-binding</keyword>
<evidence type="ECO:0000256" key="3">
    <source>
        <dbReference type="ARBA" id="ARBA00023163"/>
    </source>
</evidence>
<dbReference type="SMART" id="SM00342">
    <property type="entry name" value="HTH_ARAC"/>
    <property type="match status" value="1"/>
</dbReference>
<dbReference type="InterPro" id="IPR018062">
    <property type="entry name" value="HTH_AraC-typ_CS"/>
</dbReference>
<reference evidence="5 6" key="1">
    <citation type="submission" date="2024-06" db="EMBL/GenBank/DDBJ databases">
        <title>Genomic Encyclopedia of Type Strains, Phase IV (KMG-IV): sequencing the most valuable type-strain genomes for metagenomic binning, comparative biology and taxonomic classification.</title>
        <authorList>
            <person name="Goeker M."/>
        </authorList>
    </citation>
    <scope>NUCLEOTIDE SEQUENCE [LARGE SCALE GENOMIC DNA]</scope>
    <source>
        <strain evidence="5 6">DSM 28303</strain>
    </source>
</reference>
<evidence type="ECO:0000256" key="2">
    <source>
        <dbReference type="ARBA" id="ARBA00023125"/>
    </source>
</evidence>
<dbReference type="Gene3D" id="1.10.10.60">
    <property type="entry name" value="Homeodomain-like"/>
    <property type="match status" value="2"/>
</dbReference>
<gene>
    <name evidence="5" type="ORF">ABID29_000543</name>
</gene>
<name>A0ABV2FFT8_9STRE</name>
<keyword evidence="1" id="KW-0805">Transcription regulation</keyword>
<dbReference type="Proteomes" id="UP001549122">
    <property type="component" value="Unassembled WGS sequence"/>
</dbReference>
<dbReference type="SUPFAM" id="SSF51215">
    <property type="entry name" value="Regulatory protein AraC"/>
    <property type="match status" value="1"/>
</dbReference>
<dbReference type="InterPro" id="IPR020449">
    <property type="entry name" value="Tscrpt_reg_AraC-type_HTH"/>
</dbReference>
<sequence>MVKNNWKLPSFEINQPFLSGIENYLSVDKDFLPFNQIQHEANHIYFADLLDALRLPKTAQLAITSHKMTYPTKWHNHDYIELFFVLEGRLLHLTKETTHVLDSPSFCFIPIGESHLIAPIDAQPTTIVNLLIHPDLFQKITELDSNFSKQHFQAPLILEPSLTNEQLMLNLKTLILHYYKNEYQPTLVTIAHLMTILYSIFDQAKPNYPSSDLLSKACLDLIKKQASTITLKQLAQHLNYSQGHLSRHIRQQTGLTVSQHIAQTKLNKACQLLLESKLSIHEIAQQSGYQSESHFHRVFKKELALTPGQYRKLVGSK</sequence>
<dbReference type="Pfam" id="PF02311">
    <property type="entry name" value="AraC_binding"/>
    <property type="match status" value="1"/>
</dbReference>
<evidence type="ECO:0000313" key="6">
    <source>
        <dbReference type="Proteomes" id="UP001549122"/>
    </source>
</evidence>
<feature type="domain" description="HTH araC/xylS-type" evidence="4">
    <location>
        <begin position="216"/>
        <end position="313"/>
    </location>
</feature>
<dbReference type="PANTHER" id="PTHR43280:SF28">
    <property type="entry name" value="HTH-TYPE TRANSCRIPTIONAL ACTIVATOR RHAS"/>
    <property type="match status" value="1"/>
</dbReference>
<dbReference type="Pfam" id="PF12833">
    <property type="entry name" value="HTH_18"/>
    <property type="match status" value="1"/>
</dbReference>
<keyword evidence="6" id="KW-1185">Reference proteome</keyword>
<keyword evidence="3" id="KW-0804">Transcription</keyword>
<organism evidence="5 6">
    <name type="scientific">Streptococcus rupicaprae</name>
    <dbReference type="NCBI Taxonomy" id="759619"/>
    <lineage>
        <taxon>Bacteria</taxon>
        <taxon>Bacillati</taxon>
        <taxon>Bacillota</taxon>
        <taxon>Bacilli</taxon>
        <taxon>Lactobacillales</taxon>
        <taxon>Streptococcaceae</taxon>
        <taxon>Streptococcus</taxon>
    </lineage>
</organism>
<dbReference type="InterPro" id="IPR037923">
    <property type="entry name" value="HTH-like"/>
</dbReference>
<dbReference type="InterPro" id="IPR003313">
    <property type="entry name" value="AraC-bd"/>
</dbReference>
<dbReference type="InterPro" id="IPR018060">
    <property type="entry name" value="HTH_AraC"/>
</dbReference>
<accession>A0ABV2FFT8</accession>
<dbReference type="EMBL" id="JBEPLO010000004">
    <property type="protein sequence ID" value="MET3557433.1"/>
    <property type="molecule type" value="Genomic_DNA"/>
</dbReference>
<evidence type="ECO:0000313" key="5">
    <source>
        <dbReference type="EMBL" id="MET3557433.1"/>
    </source>
</evidence>
<dbReference type="SUPFAM" id="SSF46689">
    <property type="entry name" value="Homeodomain-like"/>
    <property type="match status" value="2"/>
</dbReference>
<dbReference type="PROSITE" id="PS00041">
    <property type="entry name" value="HTH_ARAC_FAMILY_1"/>
    <property type="match status" value="1"/>
</dbReference>
<evidence type="ECO:0000256" key="1">
    <source>
        <dbReference type="ARBA" id="ARBA00023015"/>
    </source>
</evidence>
<comment type="caution">
    <text evidence="5">The sequence shown here is derived from an EMBL/GenBank/DDBJ whole genome shotgun (WGS) entry which is preliminary data.</text>
</comment>
<protein>
    <submittedName>
        <fullName evidence="5">AraC-like DNA-binding protein/mannose-6-phosphate isomerase-like protein (Cupin superfamily)</fullName>
    </submittedName>
</protein>
<dbReference type="InterPro" id="IPR014710">
    <property type="entry name" value="RmlC-like_jellyroll"/>
</dbReference>
<dbReference type="PRINTS" id="PR00032">
    <property type="entry name" value="HTHARAC"/>
</dbReference>
<proteinExistence type="predicted"/>
<dbReference type="InterPro" id="IPR009057">
    <property type="entry name" value="Homeodomain-like_sf"/>
</dbReference>
<dbReference type="RefSeq" id="WP_354364213.1">
    <property type="nucleotide sequence ID" value="NZ_JBEPLO010000004.1"/>
</dbReference>
<dbReference type="PANTHER" id="PTHR43280">
    <property type="entry name" value="ARAC-FAMILY TRANSCRIPTIONAL REGULATOR"/>
    <property type="match status" value="1"/>
</dbReference>
<evidence type="ECO:0000259" key="4">
    <source>
        <dbReference type="PROSITE" id="PS01124"/>
    </source>
</evidence>
<dbReference type="PROSITE" id="PS01124">
    <property type="entry name" value="HTH_ARAC_FAMILY_2"/>
    <property type="match status" value="1"/>
</dbReference>